<dbReference type="HOGENOM" id="CLU_046500_0_2_1"/>
<dbReference type="EMBL" id="GL376629">
    <property type="status" value="NOT_ANNOTATED_CDS"/>
    <property type="molecule type" value="Genomic_DNA"/>
</dbReference>
<keyword evidence="4" id="KW-1185">Reference proteome</keyword>
<dbReference type="AlphaFoldDB" id="K3WQL5"/>
<dbReference type="VEuPathDB" id="FungiDB:PYU1_G007242"/>
<evidence type="ECO:0000256" key="2">
    <source>
        <dbReference type="SAM" id="SignalP"/>
    </source>
</evidence>
<proteinExistence type="predicted"/>
<organism evidence="3 4">
    <name type="scientific">Globisporangium ultimum (strain ATCC 200006 / CBS 805.95 / DAOM BR144)</name>
    <name type="common">Pythium ultimum</name>
    <dbReference type="NCBI Taxonomy" id="431595"/>
    <lineage>
        <taxon>Eukaryota</taxon>
        <taxon>Sar</taxon>
        <taxon>Stramenopiles</taxon>
        <taxon>Oomycota</taxon>
        <taxon>Peronosporomycetes</taxon>
        <taxon>Pythiales</taxon>
        <taxon>Pythiaceae</taxon>
        <taxon>Globisporangium</taxon>
    </lineage>
</organism>
<dbReference type="InParanoid" id="K3WQL5"/>
<name>K3WQL5_GLOUD</name>
<evidence type="ECO:0000313" key="3">
    <source>
        <dbReference type="EnsemblProtists" id="PYU1_T007257"/>
    </source>
</evidence>
<feature type="region of interest" description="Disordered" evidence="1">
    <location>
        <begin position="94"/>
        <end position="115"/>
    </location>
</feature>
<evidence type="ECO:0000256" key="1">
    <source>
        <dbReference type="SAM" id="MobiDB-lite"/>
    </source>
</evidence>
<feature type="compositionally biased region" description="Low complexity" evidence="1">
    <location>
        <begin position="208"/>
        <end position="250"/>
    </location>
</feature>
<protein>
    <submittedName>
        <fullName evidence="3">Uncharacterized protein</fullName>
    </submittedName>
</protein>
<reference evidence="4" key="2">
    <citation type="submission" date="2010-04" db="EMBL/GenBank/DDBJ databases">
        <authorList>
            <person name="Buell R."/>
            <person name="Hamilton J."/>
            <person name="Hostetler J."/>
        </authorList>
    </citation>
    <scope>NUCLEOTIDE SEQUENCE [LARGE SCALE GENOMIC DNA]</scope>
    <source>
        <strain evidence="4">DAOM:BR144</strain>
    </source>
</reference>
<accession>K3WQL5</accession>
<reference evidence="4" key="1">
    <citation type="journal article" date="2010" name="Genome Biol.">
        <title>Genome sequence of the necrotrophic plant pathogen Pythium ultimum reveals original pathogenicity mechanisms and effector repertoire.</title>
        <authorList>
            <person name="Levesque C.A."/>
            <person name="Brouwer H."/>
            <person name="Cano L."/>
            <person name="Hamilton J.P."/>
            <person name="Holt C."/>
            <person name="Huitema E."/>
            <person name="Raffaele S."/>
            <person name="Robideau G.P."/>
            <person name="Thines M."/>
            <person name="Win J."/>
            <person name="Zerillo M.M."/>
            <person name="Beakes G.W."/>
            <person name="Boore J.L."/>
            <person name="Busam D."/>
            <person name="Dumas B."/>
            <person name="Ferriera S."/>
            <person name="Fuerstenberg S.I."/>
            <person name="Gachon C.M."/>
            <person name="Gaulin E."/>
            <person name="Govers F."/>
            <person name="Grenville-Briggs L."/>
            <person name="Horner N."/>
            <person name="Hostetler J."/>
            <person name="Jiang R.H."/>
            <person name="Johnson J."/>
            <person name="Krajaejun T."/>
            <person name="Lin H."/>
            <person name="Meijer H.J."/>
            <person name="Moore B."/>
            <person name="Morris P."/>
            <person name="Phuntmart V."/>
            <person name="Puiu D."/>
            <person name="Shetty J."/>
            <person name="Stajich J.E."/>
            <person name="Tripathy S."/>
            <person name="Wawra S."/>
            <person name="van West P."/>
            <person name="Whitty B.R."/>
            <person name="Coutinho P.M."/>
            <person name="Henrissat B."/>
            <person name="Martin F."/>
            <person name="Thomas P.D."/>
            <person name="Tyler B.M."/>
            <person name="De Vries R.P."/>
            <person name="Kamoun S."/>
            <person name="Yandell M."/>
            <person name="Tisserat N."/>
            <person name="Buell C.R."/>
        </authorList>
    </citation>
    <scope>NUCLEOTIDE SEQUENCE</scope>
    <source>
        <strain evidence="4">DAOM:BR144</strain>
    </source>
</reference>
<feature type="signal peptide" evidence="2">
    <location>
        <begin position="1"/>
        <end position="23"/>
    </location>
</feature>
<dbReference type="eggNOG" id="ENOG502RW3U">
    <property type="taxonomic scope" value="Eukaryota"/>
</dbReference>
<dbReference type="Proteomes" id="UP000019132">
    <property type="component" value="Unassembled WGS sequence"/>
</dbReference>
<feature type="region of interest" description="Disordered" evidence="1">
    <location>
        <begin position="196"/>
        <end position="259"/>
    </location>
</feature>
<dbReference type="EnsemblProtists" id="PYU1_T007257">
    <property type="protein sequence ID" value="PYU1_T007257"/>
    <property type="gene ID" value="PYU1_G007242"/>
</dbReference>
<evidence type="ECO:0000313" key="4">
    <source>
        <dbReference type="Proteomes" id="UP000019132"/>
    </source>
</evidence>
<reference evidence="3" key="3">
    <citation type="submission" date="2015-02" db="UniProtKB">
        <authorList>
            <consortium name="EnsemblProtists"/>
        </authorList>
    </citation>
    <scope>IDENTIFICATION</scope>
    <source>
        <strain evidence="3">DAOM BR144</strain>
    </source>
</reference>
<feature type="chain" id="PRO_5003867937" evidence="2">
    <location>
        <begin position="24"/>
        <end position="259"/>
    </location>
</feature>
<keyword evidence="2" id="KW-0732">Signal</keyword>
<sequence>MFTTKTCAFAAVAAIATLTSVSAHGQLTEPAPTFKGYGGGFPATIDISVMPAPAGMGYSAGPDTNDAAFDTAFKALKPKMSLKDFILKYQDPKGASSPPLSTECGFSDPDGTPQALPDKLQWGTSFIHPGPCEAWCDDVNVVPYTANCWITYKNGTVPYEKAKCEGKKRLTFYWLAVHSPPWQPYINCVPLSGASSASSESESESESGSEAVSTDATETPAATTAAPAESSTPATTAPATSTKTTAPSTSGKKCKRKLR</sequence>